<organism evidence="1 2">
    <name type="scientific">Iphiclides podalirius</name>
    <name type="common">scarce swallowtail</name>
    <dbReference type="NCBI Taxonomy" id="110791"/>
    <lineage>
        <taxon>Eukaryota</taxon>
        <taxon>Metazoa</taxon>
        <taxon>Ecdysozoa</taxon>
        <taxon>Arthropoda</taxon>
        <taxon>Hexapoda</taxon>
        <taxon>Insecta</taxon>
        <taxon>Pterygota</taxon>
        <taxon>Neoptera</taxon>
        <taxon>Endopterygota</taxon>
        <taxon>Lepidoptera</taxon>
        <taxon>Glossata</taxon>
        <taxon>Ditrysia</taxon>
        <taxon>Papilionoidea</taxon>
        <taxon>Papilionidae</taxon>
        <taxon>Papilioninae</taxon>
        <taxon>Iphiclides</taxon>
    </lineage>
</organism>
<reference evidence="1" key="1">
    <citation type="submission" date="2022-03" db="EMBL/GenBank/DDBJ databases">
        <authorList>
            <person name="Martin H S."/>
        </authorList>
    </citation>
    <scope>NUCLEOTIDE SEQUENCE</scope>
</reference>
<dbReference type="Proteomes" id="UP000837857">
    <property type="component" value="Chromosome 8"/>
</dbReference>
<feature type="non-terminal residue" evidence="1">
    <location>
        <position position="139"/>
    </location>
</feature>
<keyword evidence="2" id="KW-1185">Reference proteome</keyword>
<sequence>MLAWALSYIRVKNIGCGAIVHDHASLDASRIAHAAVKVWEALGARWHAAESHAGARYSRSARHCCLPPTLAPDGHSSTARPGLSLVAGPTVSYVQNPTYLPKRLRRRSGASLRRLSHLCGPQFGWLDRWLAARRSKWLP</sequence>
<name>A0ABN8J2E8_9NEOP</name>
<proteinExistence type="predicted"/>
<evidence type="ECO:0000313" key="2">
    <source>
        <dbReference type="Proteomes" id="UP000837857"/>
    </source>
</evidence>
<dbReference type="EMBL" id="OW152820">
    <property type="protein sequence ID" value="CAH2074882.1"/>
    <property type="molecule type" value="Genomic_DNA"/>
</dbReference>
<gene>
    <name evidence="1" type="ORF">IPOD504_LOCUS16299</name>
</gene>
<accession>A0ABN8J2E8</accession>
<evidence type="ECO:0000313" key="1">
    <source>
        <dbReference type="EMBL" id="CAH2074882.1"/>
    </source>
</evidence>
<protein>
    <submittedName>
        <fullName evidence="1">Uncharacterized protein</fullName>
    </submittedName>
</protein>